<evidence type="ECO:0000313" key="2">
    <source>
        <dbReference type="EMBL" id="CAG8785213.1"/>
    </source>
</evidence>
<keyword evidence="3" id="KW-1185">Reference proteome</keyword>
<evidence type="ECO:0000256" key="1">
    <source>
        <dbReference type="SAM" id="MobiDB-lite"/>
    </source>
</evidence>
<protein>
    <submittedName>
        <fullName evidence="2">19985_t:CDS:1</fullName>
    </submittedName>
</protein>
<accession>A0A9N9JJI7</accession>
<organism evidence="2 3">
    <name type="scientific">Cetraspora pellucida</name>
    <dbReference type="NCBI Taxonomy" id="1433469"/>
    <lineage>
        <taxon>Eukaryota</taxon>
        <taxon>Fungi</taxon>
        <taxon>Fungi incertae sedis</taxon>
        <taxon>Mucoromycota</taxon>
        <taxon>Glomeromycotina</taxon>
        <taxon>Glomeromycetes</taxon>
        <taxon>Diversisporales</taxon>
        <taxon>Gigasporaceae</taxon>
        <taxon>Cetraspora</taxon>
    </lineage>
</organism>
<proteinExistence type="predicted"/>
<feature type="non-terminal residue" evidence="2">
    <location>
        <position position="71"/>
    </location>
</feature>
<gene>
    <name evidence="2" type="ORF">CPELLU_LOCUS16637</name>
</gene>
<name>A0A9N9JJI7_9GLOM</name>
<sequence>MGQEIGKEYGTTGDTDDDNEEGGNMVAVKLTNSCKGKIRDDTSGIGAGTWLVVASGEGAKEATTEEALART</sequence>
<reference evidence="2" key="1">
    <citation type="submission" date="2021-06" db="EMBL/GenBank/DDBJ databases">
        <authorList>
            <person name="Kallberg Y."/>
            <person name="Tangrot J."/>
            <person name="Rosling A."/>
        </authorList>
    </citation>
    <scope>NUCLEOTIDE SEQUENCE</scope>
    <source>
        <strain evidence="2">FL966</strain>
    </source>
</reference>
<dbReference type="AlphaFoldDB" id="A0A9N9JJI7"/>
<comment type="caution">
    <text evidence="2">The sequence shown here is derived from an EMBL/GenBank/DDBJ whole genome shotgun (WGS) entry which is preliminary data.</text>
</comment>
<evidence type="ECO:0000313" key="3">
    <source>
        <dbReference type="Proteomes" id="UP000789759"/>
    </source>
</evidence>
<dbReference type="EMBL" id="CAJVQA010025209">
    <property type="protein sequence ID" value="CAG8785213.1"/>
    <property type="molecule type" value="Genomic_DNA"/>
</dbReference>
<dbReference type="Proteomes" id="UP000789759">
    <property type="component" value="Unassembled WGS sequence"/>
</dbReference>
<feature type="region of interest" description="Disordered" evidence="1">
    <location>
        <begin position="1"/>
        <end position="23"/>
    </location>
</feature>